<feature type="transmembrane region" description="Helical" evidence="5">
    <location>
        <begin position="839"/>
        <end position="863"/>
    </location>
</feature>
<evidence type="ECO:0000256" key="1">
    <source>
        <dbReference type="ARBA" id="ARBA00004370"/>
    </source>
</evidence>
<comment type="subcellular location">
    <subcellularLocation>
        <location evidence="1">Membrane</location>
    </subcellularLocation>
</comment>
<evidence type="ECO:0000313" key="8">
    <source>
        <dbReference type="Proteomes" id="UP000663844"/>
    </source>
</evidence>
<dbReference type="PANTHER" id="PTHR46641:SF2">
    <property type="entry name" value="FMRFAMIDE RECEPTOR"/>
    <property type="match status" value="1"/>
</dbReference>
<feature type="transmembrane region" description="Helical" evidence="5">
    <location>
        <begin position="629"/>
        <end position="649"/>
    </location>
</feature>
<dbReference type="SUPFAM" id="SSF81321">
    <property type="entry name" value="Family A G protein-coupled receptor-like"/>
    <property type="match status" value="4"/>
</dbReference>
<feature type="transmembrane region" description="Helical" evidence="5">
    <location>
        <begin position="96"/>
        <end position="114"/>
    </location>
</feature>
<dbReference type="Gene3D" id="1.20.1070.10">
    <property type="entry name" value="Rhodopsin 7-helix transmembrane proteins"/>
    <property type="match status" value="4"/>
</dbReference>
<feature type="transmembrane region" description="Helical" evidence="5">
    <location>
        <begin position="753"/>
        <end position="775"/>
    </location>
</feature>
<dbReference type="PROSITE" id="PS50262">
    <property type="entry name" value="G_PROTEIN_RECEP_F1_2"/>
    <property type="match status" value="3"/>
</dbReference>
<dbReference type="GO" id="GO:0004930">
    <property type="term" value="F:G protein-coupled receptor activity"/>
    <property type="evidence" value="ECO:0007669"/>
    <property type="project" value="InterPro"/>
</dbReference>
<sequence length="1163" mass="133093">MGNGLSSSSINFAFINQCINRYVSIFLLFFGTIGNFLNLLVFTRKTFRNNICVNYFLASTISDSFIILSGVLPRLLGGYGMDLSQTSSILCKLKFFTIYHSGYTAAWFTCLACIERYLSSSKSVYKRHLITMKRAELSMVFVILFGIIVFGEQFHCIDINQNLYGAPQSCYQLKRNVQCQIADSLMQFIFEMFVPAIVMIIFGVLTLQNVRQRKRRINVANTTKRLVPLFAVTNISHPSVIQQSINITIGPNNQPATMGITRTAQKREMQLIMMLLMQVVVFIVSTFPISIYKIYSIATIDQTRSVLRASIENTIFNVFVLCLFLTNNINFYIYTLCGATFRKELLKLFHLANGLLPRLLSGFGMDLSQTSSIICKLKFFTIYHSGYTAAWFTCLACIERYLSSSTSVFKRHLITMKRAKLSMVFVLLFGIIIFGEQFHCIDINQNLYGAPQSCYQLKRNVQCQIADSLMQFIFEMFIPAVVMITFGVLTLQNVRQRKRRVNVANTTKRLVPLFAVTNISHPSVIQQSINITIGPNNQPATMGITRTAQKREMQLIMMLLMQVVVFIVSTFPISIYKIYSIATIDQTRSVLRASIENTIFNVFVLCLFLTNNINFYIYTLCGATFRKELLKLFHLANGLLPRLLGGFGMDLSQTSSVLCKLKFFTIYHSGYTAAWFTCLACIERYLSSSTSVYKRHLITMKRAKLSMIFVILFGTIVFGEQFYCIDINQNLYGAPQSCYQLKSNIQCQIADSLMQFIFEMFIPAIVMTIFGVLTLQNVRQRKRRVNVIKTTNRSIPLFALRTINHPSVTQQSINMTVGPNKQPARMEVNRTTQKREMQLIMMLLMQVAFFVVSSCPISAYKIYSIATINQARPILRASIENTVFNVCVLCSFLNNNINFYIYTLCGATFRKELLKLFRLANQYIRIKRYFGIGGEKWAFSYDFSGDNFINVHTHGEDGVGTCIAIPRYNHFTWTQYNNGYTAAWFTCLACIERYLSSSVSVYKRHLITMKRAKLSMVFVILFGIIIFGEQFYCIDINQNLYGAPQSCYQLKSNVQCQIADSLMQFIFEMFIPAIVMTIFGVLTLQNVRQRKRRVNVLQTANRRIPMIAVRNISHPSVTQQPINLTIGPNNQPATMEINRTAQKREMQLIMILLMQVCSKHEKK</sequence>
<feature type="transmembrane region" description="Helical" evidence="5">
    <location>
        <begin position="555"/>
        <end position="579"/>
    </location>
</feature>
<gene>
    <name evidence="7" type="ORF">OXD698_LOCUS24469</name>
</gene>
<accession>A0A819HYR0</accession>
<feature type="transmembrane region" description="Helical" evidence="5">
    <location>
        <begin position="599"/>
        <end position="617"/>
    </location>
</feature>
<dbReference type="AlphaFoldDB" id="A0A819HYR0"/>
<feature type="transmembrane region" description="Helical" evidence="5">
    <location>
        <begin position="135"/>
        <end position="154"/>
    </location>
</feature>
<evidence type="ECO:0000313" key="7">
    <source>
        <dbReference type="EMBL" id="CAF3910791.1"/>
    </source>
</evidence>
<dbReference type="InterPro" id="IPR052954">
    <property type="entry name" value="GPCR-Ligand_Int"/>
</dbReference>
<dbReference type="GO" id="GO:0016020">
    <property type="term" value="C:membrane"/>
    <property type="evidence" value="ECO:0007669"/>
    <property type="project" value="UniProtKB-SubCell"/>
</dbReference>
<feature type="domain" description="G-protein coupled receptors family 1 profile" evidence="6">
    <location>
        <begin position="576"/>
        <end position="902"/>
    </location>
</feature>
<feature type="transmembrane region" description="Helical" evidence="5">
    <location>
        <begin position="703"/>
        <end position="723"/>
    </location>
</feature>
<evidence type="ECO:0000256" key="3">
    <source>
        <dbReference type="ARBA" id="ARBA00022989"/>
    </source>
</evidence>
<feature type="transmembrane region" description="Helical" evidence="5">
    <location>
        <begin position="1014"/>
        <end position="1032"/>
    </location>
</feature>
<keyword evidence="3 5" id="KW-1133">Transmembrane helix</keyword>
<feature type="domain" description="G-protein coupled receptors family 1 profile" evidence="6">
    <location>
        <begin position="363"/>
        <end position="580"/>
    </location>
</feature>
<comment type="caution">
    <text evidence="7">The sequence shown here is derived from an EMBL/GenBank/DDBJ whole genome shotgun (WGS) entry which is preliminary data.</text>
</comment>
<feature type="transmembrane region" description="Helical" evidence="5">
    <location>
        <begin position="185"/>
        <end position="207"/>
    </location>
</feature>
<dbReference type="CDD" id="cd00637">
    <property type="entry name" value="7tm_classA_rhodopsin-like"/>
    <property type="match status" value="1"/>
</dbReference>
<feature type="transmembrane region" description="Helical" evidence="5">
    <location>
        <begin position="883"/>
        <end position="909"/>
    </location>
</feature>
<organism evidence="7 8">
    <name type="scientific">Adineta steineri</name>
    <dbReference type="NCBI Taxonomy" id="433720"/>
    <lineage>
        <taxon>Eukaryota</taxon>
        <taxon>Metazoa</taxon>
        <taxon>Spiralia</taxon>
        <taxon>Gnathifera</taxon>
        <taxon>Rotifera</taxon>
        <taxon>Eurotatoria</taxon>
        <taxon>Bdelloidea</taxon>
        <taxon>Adinetida</taxon>
        <taxon>Adinetidae</taxon>
        <taxon>Adineta</taxon>
    </lineage>
</organism>
<name>A0A819HYR0_9BILA</name>
<feature type="transmembrane region" description="Helical" evidence="5">
    <location>
        <begin position="469"/>
        <end position="491"/>
    </location>
</feature>
<evidence type="ECO:0000259" key="6">
    <source>
        <dbReference type="PROSITE" id="PS50262"/>
    </source>
</evidence>
<dbReference type="InterPro" id="IPR000276">
    <property type="entry name" value="GPCR_Rhodpsn"/>
</dbReference>
<reference evidence="7" key="1">
    <citation type="submission" date="2021-02" db="EMBL/GenBank/DDBJ databases">
        <authorList>
            <person name="Nowell W R."/>
        </authorList>
    </citation>
    <scope>NUCLEOTIDE SEQUENCE</scope>
</reference>
<feature type="transmembrane region" description="Helical" evidence="5">
    <location>
        <begin position="55"/>
        <end position="76"/>
    </location>
</feature>
<feature type="transmembrane region" description="Helical" evidence="5">
    <location>
        <begin position="271"/>
        <end position="295"/>
    </location>
</feature>
<feature type="transmembrane region" description="Helical" evidence="5">
    <location>
        <begin position="22"/>
        <end position="43"/>
    </location>
</feature>
<keyword evidence="2 5" id="KW-0812">Transmembrane</keyword>
<feature type="transmembrane region" description="Helical" evidence="5">
    <location>
        <begin position="1062"/>
        <end position="1084"/>
    </location>
</feature>
<evidence type="ECO:0000256" key="2">
    <source>
        <dbReference type="ARBA" id="ARBA00022692"/>
    </source>
</evidence>
<evidence type="ECO:0000256" key="4">
    <source>
        <dbReference type="ARBA" id="ARBA00023136"/>
    </source>
</evidence>
<dbReference type="Proteomes" id="UP000663844">
    <property type="component" value="Unassembled WGS sequence"/>
</dbReference>
<feature type="transmembrane region" description="Helical" evidence="5">
    <location>
        <begin position="315"/>
        <end position="333"/>
    </location>
</feature>
<dbReference type="PANTHER" id="PTHR46641">
    <property type="entry name" value="FMRFAMIDE RECEPTOR-RELATED"/>
    <property type="match status" value="1"/>
</dbReference>
<protein>
    <recommendedName>
        <fullName evidence="6">G-protein coupled receptors family 1 profile domain-containing protein</fullName>
    </recommendedName>
</protein>
<evidence type="ECO:0000256" key="5">
    <source>
        <dbReference type="SAM" id="Phobius"/>
    </source>
</evidence>
<dbReference type="InterPro" id="IPR017452">
    <property type="entry name" value="GPCR_Rhodpsn_7TM"/>
</dbReference>
<feature type="transmembrane region" description="Helical" evidence="5">
    <location>
        <begin position="419"/>
        <end position="438"/>
    </location>
</feature>
<proteinExistence type="predicted"/>
<feature type="transmembrane region" description="Helical" evidence="5">
    <location>
        <begin position="661"/>
        <end position="682"/>
    </location>
</feature>
<feature type="domain" description="G-protein coupled receptors family 1 profile" evidence="6">
    <location>
        <begin position="34"/>
        <end position="334"/>
    </location>
</feature>
<keyword evidence="4 5" id="KW-0472">Membrane</keyword>
<dbReference type="EMBL" id="CAJOAZ010002253">
    <property type="protein sequence ID" value="CAF3910791.1"/>
    <property type="molecule type" value="Genomic_DNA"/>
</dbReference>
<dbReference type="Pfam" id="PF00001">
    <property type="entry name" value="7tm_1"/>
    <property type="match status" value="3"/>
</dbReference>